<keyword evidence="6" id="KW-0653">Protein transport</keyword>
<dbReference type="AlphaFoldDB" id="A0A369TL97"/>
<evidence type="ECO:0000256" key="8">
    <source>
        <dbReference type="ARBA" id="ARBA00023136"/>
    </source>
</evidence>
<dbReference type="Pfam" id="PF00528">
    <property type="entry name" value="BPD_transp_1"/>
    <property type="match status" value="1"/>
</dbReference>
<keyword evidence="2 9" id="KW-0813">Transport</keyword>
<feature type="transmembrane region" description="Helical" evidence="9">
    <location>
        <begin position="102"/>
        <end position="128"/>
    </location>
</feature>
<keyword evidence="5" id="KW-0571">Peptide transport</keyword>
<evidence type="ECO:0000256" key="5">
    <source>
        <dbReference type="ARBA" id="ARBA00022856"/>
    </source>
</evidence>
<dbReference type="GO" id="GO:0015833">
    <property type="term" value="P:peptide transport"/>
    <property type="evidence" value="ECO:0007669"/>
    <property type="project" value="UniProtKB-KW"/>
</dbReference>
<evidence type="ECO:0000256" key="9">
    <source>
        <dbReference type="RuleBase" id="RU363032"/>
    </source>
</evidence>
<evidence type="ECO:0000313" key="11">
    <source>
        <dbReference type="EMBL" id="RDD63666.1"/>
    </source>
</evidence>
<dbReference type="InterPro" id="IPR025966">
    <property type="entry name" value="OppC_N"/>
</dbReference>
<name>A0A369TL97_9PROT</name>
<evidence type="ECO:0000256" key="7">
    <source>
        <dbReference type="ARBA" id="ARBA00022989"/>
    </source>
</evidence>
<proteinExistence type="inferred from homology"/>
<evidence type="ECO:0000256" key="4">
    <source>
        <dbReference type="ARBA" id="ARBA00022692"/>
    </source>
</evidence>
<reference evidence="11 12" key="1">
    <citation type="submission" date="2018-07" db="EMBL/GenBank/DDBJ databases">
        <title>Venubactetium sediminum gen. nov., sp. nov., isolated from a marine solar saltern.</title>
        <authorList>
            <person name="Wang S."/>
        </authorList>
    </citation>
    <scope>NUCLEOTIDE SEQUENCE [LARGE SCALE GENOMIC DNA]</scope>
    <source>
        <strain evidence="11 12">WD2A32</strain>
    </source>
</reference>
<dbReference type="GO" id="GO:0015031">
    <property type="term" value="P:protein transport"/>
    <property type="evidence" value="ECO:0007669"/>
    <property type="project" value="UniProtKB-KW"/>
</dbReference>
<evidence type="ECO:0000256" key="3">
    <source>
        <dbReference type="ARBA" id="ARBA00022475"/>
    </source>
</evidence>
<dbReference type="EMBL" id="QPMH01000001">
    <property type="protein sequence ID" value="RDD63666.1"/>
    <property type="molecule type" value="Genomic_DNA"/>
</dbReference>
<feature type="domain" description="ABC transmembrane type-1" evidence="10">
    <location>
        <begin position="100"/>
        <end position="303"/>
    </location>
</feature>
<feature type="transmembrane region" description="Helical" evidence="9">
    <location>
        <begin position="135"/>
        <end position="157"/>
    </location>
</feature>
<feature type="transmembrane region" description="Helical" evidence="9">
    <location>
        <begin position="277"/>
        <end position="302"/>
    </location>
</feature>
<dbReference type="RefSeq" id="WP_114580179.1">
    <property type="nucleotide sequence ID" value="NZ_QPMH01000001.1"/>
</dbReference>
<protein>
    <submittedName>
        <fullName evidence="11">ABC transporter permease</fullName>
    </submittedName>
</protein>
<dbReference type="InterPro" id="IPR000515">
    <property type="entry name" value="MetI-like"/>
</dbReference>
<keyword evidence="7 9" id="KW-1133">Transmembrane helix</keyword>
<dbReference type="InterPro" id="IPR050366">
    <property type="entry name" value="BP-dependent_transpt_permease"/>
</dbReference>
<dbReference type="PANTHER" id="PTHR43386:SF1">
    <property type="entry name" value="D,D-DIPEPTIDE TRANSPORT SYSTEM PERMEASE PROTEIN DDPC-RELATED"/>
    <property type="match status" value="1"/>
</dbReference>
<dbReference type="Gene3D" id="1.10.3720.10">
    <property type="entry name" value="MetI-like"/>
    <property type="match status" value="1"/>
</dbReference>
<dbReference type="Pfam" id="PF12911">
    <property type="entry name" value="OppC_N"/>
    <property type="match status" value="1"/>
</dbReference>
<dbReference type="Proteomes" id="UP000253941">
    <property type="component" value="Unassembled WGS sequence"/>
</dbReference>
<organism evidence="11 12">
    <name type="scientific">Ferruginivarius sediminum</name>
    <dbReference type="NCBI Taxonomy" id="2661937"/>
    <lineage>
        <taxon>Bacteria</taxon>
        <taxon>Pseudomonadati</taxon>
        <taxon>Pseudomonadota</taxon>
        <taxon>Alphaproteobacteria</taxon>
        <taxon>Rhodospirillales</taxon>
        <taxon>Rhodospirillaceae</taxon>
        <taxon>Ferruginivarius</taxon>
    </lineage>
</organism>
<evidence type="ECO:0000256" key="1">
    <source>
        <dbReference type="ARBA" id="ARBA00004651"/>
    </source>
</evidence>
<dbReference type="GO" id="GO:0055085">
    <property type="term" value="P:transmembrane transport"/>
    <property type="evidence" value="ECO:0007669"/>
    <property type="project" value="InterPro"/>
</dbReference>
<feature type="transmembrane region" description="Helical" evidence="9">
    <location>
        <begin position="177"/>
        <end position="196"/>
    </location>
</feature>
<keyword evidence="4 9" id="KW-0812">Transmembrane</keyword>
<keyword evidence="3" id="KW-1003">Cell membrane</keyword>
<comment type="subcellular location">
    <subcellularLocation>
        <location evidence="1 9">Cell membrane</location>
        <topology evidence="1 9">Multi-pass membrane protein</topology>
    </subcellularLocation>
</comment>
<feature type="transmembrane region" description="Helical" evidence="9">
    <location>
        <begin position="235"/>
        <end position="256"/>
    </location>
</feature>
<evidence type="ECO:0000256" key="2">
    <source>
        <dbReference type="ARBA" id="ARBA00022448"/>
    </source>
</evidence>
<dbReference type="SUPFAM" id="SSF161098">
    <property type="entry name" value="MetI-like"/>
    <property type="match status" value="1"/>
</dbReference>
<evidence type="ECO:0000313" key="12">
    <source>
        <dbReference type="Proteomes" id="UP000253941"/>
    </source>
</evidence>
<dbReference type="InterPro" id="IPR035906">
    <property type="entry name" value="MetI-like_sf"/>
</dbReference>
<evidence type="ECO:0000259" key="10">
    <source>
        <dbReference type="PROSITE" id="PS50928"/>
    </source>
</evidence>
<gene>
    <name evidence="11" type="ORF">DRB17_00320</name>
</gene>
<comment type="similarity">
    <text evidence="9">Belongs to the binding-protein-dependent transport system permease family.</text>
</comment>
<sequence>MSGTAPARLSAEASRAIGPSGSPLRLLWRRFLRHRLALTSLAVLIVLAAAALAAPLVEAWTPLNATKVDLMARSAPPSWAHPLGTDELGRDLLLRLLYGGRVSLAVGISAALMAAVIGTVIGLAAGYFGGTLDSILMRITDGVIALPLLPLLIVLAAVDFTKLGLPAALMEGPQGSLYRIVFLVALVGWNTVARLVRGATLSMKAREFVTAAHALGAGNTRVMLVHLLPNVASPIIVATTLSVGNIILLESVLSFLGLGIQPPMASWGNMLTNAQELIYSAPMLAVWPGLLIFVTVMAFNFLGDGLQDALDPRAGEGHQVR</sequence>
<keyword evidence="12" id="KW-1185">Reference proteome</keyword>
<dbReference type="CDD" id="cd06261">
    <property type="entry name" value="TM_PBP2"/>
    <property type="match status" value="1"/>
</dbReference>
<dbReference type="GO" id="GO:0005886">
    <property type="term" value="C:plasma membrane"/>
    <property type="evidence" value="ECO:0007669"/>
    <property type="project" value="UniProtKB-SubCell"/>
</dbReference>
<feature type="transmembrane region" description="Helical" evidence="9">
    <location>
        <begin position="36"/>
        <end position="57"/>
    </location>
</feature>
<dbReference type="PROSITE" id="PS50928">
    <property type="entry name" value="ABC_TM1"/>
    <property type="match status" value="1"/>
</dbReference>
<dbReference type="PANTHER" id="PTHR43386">
    <property type="entry name" value="OLIGOPEPTIDE TRANSPORT SYSTEM PERMEASE PROTEIN APPC"/>
    <property type="match status" value="1"/>
</dbReference>
<feature type="transmembrane region" description="Helical" evidence="9">
    <location>
        <begin position="208"/>
        <end position="229"/>
    </location>
</feature>
<keyword evidence="8 9" id="KW-0472">Membrane</keyword>
<accession>A0A369TL97</accession>
<evidence type="ECO:0000256" key="6">
    <source>
        <dbReference type="ARBA" id="ARBA00022927"/>
    </source>
</evidence>
<comment type="caution">
    <text evidence="11">The sequence shown here is derived from an EMBL/GenBank/DDBJ whole genome shotgun (WGS) entry which is preliminary data.</text>
</comment>